<evidence type="ECO:0000256" key="6">
    <source>
        <dbReference type="ARBA" id="ARBA00022857"/>
    </source>
</evidence>
<dbReference type="EMBL" id="DVJQ01000076">
    <property type="protein sequence ID" value="HIS75151.1"/>
    <property type="molecule type" value="Genomic_DNA"/>
</dbReference>
<dbReference type="SUPFAM" id="SSF51735">
    <property type="entry name" value="NAD(P)-binding Rossmann-fold domains"/>
    <property type="match status" value="1"/>
</dbReference>
<evidence type="ECO:0000313" key="14">
    <source>
        <dbReference type="Proteomes" id="UP000886865"/>
    </source>
</evidence>
<evidence type="ECO:0000256" key="4">
    <source>
        <dbReference type="ARBA" id="ARBA00022605"/>
    </source>
</evidence>
<dbReference type="InterPro" id="IPR029036">
    <property type="entry name" value="P5CR_dimer"/>
</dbReference>
<dbReference type="Proteomes" id="UP000886865">
    <property type="component" value="Unassembled WGS sequence"/>
</dbReference>
<evidence type="ECO:0000256" key="2">
    <source>
        <dbReference type="ARBA" id="ARBA00005525"/>
    </source>
</evidence>
<name>A0A9D1FJS2_9BACT</name>
<dbReference type="NCBIfam" id="TIGR00112">
    <property type="entry name" value="proC"/>
    <property type="match status" value="1"/>
</dbReference>
<evidence type="ECO:0000256" key="1">
    <source>
        <dbReference type="ARBA" id="ARBA00004496"/>
    </source>
</evidence>
<dbReference type="InterPro" id="IPR028939">
    <property type="entry name" value="P5C_Rdtase_cat_N"/>
</dbReference>
<dbReference type="GO" id="GO:0055129">
    <property type="term" value="P:L-proline biosynthetic process"/>
    <property type="evidence" value="ECO:0007669"/>
    <property type="project" value="UniProtKB-UniRule"/>
</dbReference>
<feature type="binding site" evidence="10">
    <location>
        <begin position="15"/>
        <end position="20"/>
    </location>
    <ligand>
        <name>NADP(+)</name>
        <dbReference type="ChEBI" id="CHEBI:58349"/>
    </ligand>
</feature>
<dbReference type="PANTHER" id="PTHR11645:SF0">
    <property type="entry name" value="PYRROLINE-5-CARBOXYLATE REDUCTASE 3"/>
    <property type="match status" value="1"/>
</dbReference>
<dbReference type="GO" id="GO:0004735">
    <property type="term" value="F:pyrroline-5-carboxylate reductase activity"/>
    <property type="evidence" value="ECO:0007669"/>
    <property type="project" value="UniProtKB-UniRule"/>
</dbReference>
<dbReference type="InterPro" id="IPR000304">
    <property type="entry name" value="Pyrroline-COOH_reductase"/>
</dbReference>
<dbReference type="Gene3D" id="1.10.3730.10">
    <property type="entry name" value="ProC C-terminal domain-like"/>
    <property type="match status" value="1"/>
</dbReference>
<evidence type="ECO:0000259" key="11">
    <source>
        <dbReference type="Pfam" id="PF03807"/>
    </source>
</evidence>
<comment type="subcellular location">
    <subcellularLocation>
        <location evidence="1 8">Cytoplasm</location>
    </subcellularLocation>
</comment>
<dbReference type="InterPro" id="IPR036291">
    <property type="entry name" value="NAD(P)-bd_dom_sf"/>
</dbReference>
<dbReference type="SUPFAM" id="SSF48179">
    <property type="entry name" value="6-phosphogluconate dehydrogenase C-terminal domain-like"/>
    <property type="match status" value="1"/>
</dbReference>
<evidence type="ECO:0000313" key="13">
    <source>
        <dbReference type="EMBL" id="HIS75151.1"/>
    </source>
</evidence>
<comment type="function">
    <text evidence="8">Catalyzes the reduction of 1-pyrroline-5-carboxylate (PCA) to L-proline.</text>
</comment>
<keyword evidence="6 8" id="KW-0521">NADP</keyword>
<dbReference type="GO" id="GO:0005737">
    <property type="term" value="C:cytoplasm"/>
    <property type="evidence" value="ECO:0007669"/>
    <property type="project" value="UniProtKB-SubCell"/>
</dbReference>
<gene>
    <name evidence="8 13" type="primary">proC</name>
    <name evidence="13" type="ORF">IAA86_09065</name>
</gene>
<dbReference type="Pfam" id="PF14748">
    <property type="entry name" value="P5CR_dimer"/>
    <property type="match status" value="1"/>
</dbReference>
<keyword evidence="4 8" id="KW-0028">Amino-acid biosynthesis</keyword>
<evidence type="ECO:0000256" key="9">
    <source>
        <dbReference type="NCBIfam" id="TIGR00112"/>
    </source>
</evidence>
<comment type="similarity">
    <text evidence="2 8">Belongs to the pyrroline-5-carboxylate reductase family.</text>
</comment>
<feature type="binding site" evidence="10">
    <location>
        <begin position="77"/>
        <end position="80"/>
    </location>
    <ligand>
        <name>NADP(+)</name>
        <dbReference type="ChEBI" id="CHEBI:58349"/>
    </ligand>
</feature>
<reference evidence="13" key="2">
    <citation type="journal article" date="2021" name="PeerJ">
        <title>Extensive microbial diversity within the chicken gut microbiome revealed by metagenomics and culture.</title>
        <authorList>
            <person name="Gilroy R."/>
            <person name="Ravi A."/>
            <person name="Getino M."/>
            <person name="Pursley I."/>
            <person name="Horton D.L."/>
            <person name="Alikhan N.F."/>
            <person name="Baker D."/>
            <person name="Gharbi K."/>
            <person name="Hall N."/>
            <person name="Watson M."/>
            <person name="Adriaenssens E.M."/>
            <person name="Foster-Nyarko E."/>
            <person name="Jarju S."/>
            <person name="Secka A."/>
            <person name="Antonio M."/>
            <person name="Oren A."/>
            <person name="Chaudhuri R.R."/>
            <person name="La Ragione R."/>
            <person name="Hildebrand F."/>
            <person name="Pallen M.J."/>
        </authorList>
    </citation>
    <scope>NUCLEOTIDE SEQUENCE</scope>
    <source>
        <strain evidence="13">CHK152-2871</strain>
    </source>
</reference>
<comment type="catalytic activity">
    <reaction evidence="8">
        <text>L-proline + NAD(+) = (S)-1-pyrroline-5-carboxylate + NADH + 2 H(+)</text>
        <dbReference type="Rhea" id="RHEA:14105"/>
        <dbReference type="ChEBI" id="CHEBI:15378"/>
        <dbReference type="ChEBI" id="CHEBI:17388"/>
        <dbReference type="ChEBI" id="CHEBI:57540"/>
        <dbReference type="ChEBI" id="CHEBI:57945"/>
        <dbReference type="ChEBI" id="CHEBI:60039"/>
        <dbReference type="EC" id="1.5.1.2"/>
    </reaction>
</comment>
<keyword evidence="3 8" id="KW-0963">Cytoplasm</keyword>
<dbReference type="PIRSF" id="PIRSF000193">
    <property type="entry name" value="Pyrrol-5-carb_rd"/>
    <property type="match status" value="1"/>
</dbReference>
<protein>
    <recommendedName>
        <fullName evidence="8 9">Pyrroline-5-carboxylate reductase</fullName>
        <shortName evidence="8">P5C reductase</shortName>
        <shortName evidence="8">P5CR</shortName>
        <ecNumber evidence="8 9">1.5.1.2</ecNumber>
    </recommendedName>
    <alternativeName>
        <fullName evidence="8">PCA reductase</fullName>
    </alternativeName>
</protein>
<dbReference type="HAMAP" id="MF_01925">
    <property type="entry name" value="P5C_reductase"/>
    <property type="match status" value="1"/>
</dbReference>
<dbReference type="Gene3D" id="3.40.50.720">
    <property type="entry name" value="NAD(P)-binding Rossmann-like Domain"/>
    <property type="match status" value="1"/>
</dbReference>
<keyword evidence="7 8" id="KW-0560">Oxidoreductase</keyword>
<evidence type="ECO:0000256" key="3">
    <source>
        <dbReference type="ARBA" id="ARBA00022490"/>
    </source>
</evidence>
<sequence length="272" mass="28817">MSVNICNKYKKIGFIGAGKMASAIIGGIVKSGFAPCENIYAFDVSDKALKAVKENFGINCVDSIANLAKVTDVIVIATKPFVIADVLNALEGNTCDKLVVSILAGVTTAKIENSLKDTHVIRVMPNTPAFVNEGMCALCSGSFAIDSDMDFVESMLRNIGRTIRIDEKDIDVVTALSGSGPAYYYYIIDLMAKAAHKLGLDYKTCLALSAQTALGSAKMILEDNKTPDELIVAVTTPGGCTAVGNEVLAKSDITDVIDKTIKDTMEKAKALG</sequence>
<evidence type="ECO:0000256" key="8">
    <source>
        <dbReference type="HAMAP-Rule" id="MF_01925"/>
    </source>
</evidence>
<comment type="pathway">
    <text evidence="8">Amino-acid biosynthesis; L-proline biosynthesis; L-proline from L-glutamate 5-semialdehyde: step 1/1.</text>
</comment>
<keyword evidence="5 8" id="KW-0641">Proline biosynthesis</keyword>
<dbReference type="FunFam" id="1.10.3730.10:FF:000001">
    <property type="entry name" value="Pyrroline-5-carboxylate reductase"/>
    <property type="match status" value="1"/>
</dbReference>
<dbReference type="EC" id="1.5.1.2" evidence="8 9"/>
<reference evidence="13" key="1">
    <citation type="submission" date="2020-10" db="EMBL/GenBank/DDBJ databases">
        <authorList>
            <person name="Gilroy R."/>
        </authorList>
    </citation>
    <scope>NUCLEOTIDE SEQUENCE</scope>
    <source>
        <strain evidence="13">CHK152-2871</strain>
    </source>
</reference>
<dbReference type="PANTHER" id="PTHR11645">
    <property type="entry name" value="PYRROLINE-5-CARBOXYLATE REDUCTASE"/>
    <property type="match status" value="1"/>
</dbReference>
<comment type="catalytic activity">
    <reaction evidence="8">
        <text>L-proline + NADP(+) = (S)-1-pyrroline-5-carboxylate + NADPH + 2 H(+)</text>
        <dbReference type="Rhea" id="RHEA:14109"/>
        <dbReference type="ChEBI" id="CHEBI:15378"/>
        <dbReference type="ChEBI" id="CHEBI:17388"/>
        <dbReference type="ChEBI" id="CHEBI:57783"/>
        <dbReference type="ChEBI" id="CHEBI:58349"/>
        <dbReference type="ChEBI" id="CHEBI:60039"/>
        <dbReference type="EC" id="1.5.1.2"/>
    </reaction>
</comment>
<evidence type="ECO:0000256" key="10">
    <source>
        <dbReference type="PIRSR" id="PIRSR000193-1"/>
    </source>
</evidence>
<evidence type="ECO:0000256" key="5">
    <source>
        <dbReference type="ARBA" id="ARBA00022650"/>
    </source>
</evidence>
<organism evidence="13 14">
    <name type="scientific">Candidatus Galligastranaerophilus intestinavium</name>
    <dbReference type="NCBI Taxonomy" id="2840836"/>
    <lineage>
        <taxon>Bacteria</taxon>
        <taxon>Candidatus Galligastranaerophilus</taxon>
    </lineage>
</organism>
<accession>A0A9D1FJS2</accession>
<evidence type="ECO:0000256" key="7">
    <source>
        <dbReference type="ARBA" id="ARBA00023002"/>
    </source>
</evidence>
<dbReference type="FunFam" id="3.40.50.720:FF:000190">
    <property type="entry name" value="Pyrroline-5-carboxylate reductase"/>
    <property type="match status" value="1"/>
</dbReference>
<dbReference type="InterPro" id="IPR008927">
    <property type="entry name" value="6-PGluconate_DH-like_C_sf"/>
</dbReference>
<dbReference type="AlphaFoldDB" id="A0A9D1FJS2"/>
<feature type="domain" description="Pyrroline-5-carboxylate reductase catalytic N-terminal" evidence="11">
    <location>
        <begin position="11"/>
        <end position="105"/>
    </location>
</feature>
<evidence type="ECO:0000259" key="12">
    <source>
        <dbReference type="Pfam" id="PF14748"/>
    </source>
</evidence>
<comment type="caution">
    <text evidence="13">The sequence shown here is derived from an EMBL/GenBank/DDBJ whole genome shotgun (WGS) entry which is preliminary data.</text>
</comment>
<feature type="domain" description="Pyrroline-5-carboxylate reductase dimerisation" evidence="12">
    <location>
        <begin position="167"/>
        <end position="270"/>
    </location>
</feature>
<dbReference type="Pfam" id="PF03807">
    <property type="entry name" value="F420_oxidored"/>
    <property type="match status" value="1"/>
</dbReference>
<proteinExistence type="inferred from homology"/>